<feature type="domain" description="SGNH hydrolase-type esterase" evidence="2">
    <location>
        <begin position="58"/>
        <end position="229"/>
    </location>
</feature>
<dbReference type="InterPro" id="IPR036514">
    <property type="entry name" value="SGNH_hydro_sf"/>
</dbReference>
<evidence type="ECO:0000313" key="4">
    <source>
        <dbReference type="Proteomes" id="UP000618579"/>
    </source>
</evidence>
<dbReference type="Gene3D" id="3.40.50.1110">
    <property type="entry name" value="SGNH hydrolase"/>
    <property type="match status" value="1"/>
</dbReference>
<sequence>MGITKPSGGSGSDVQPSSINGNIKINGAETKVYNDAEIKALISSGGLAPYISGKKINAIGDSMTQGKNTGTIGWTDYLQTKYNCTVRNYGVNGSTFTDNSTTFSMSYRWPSMDNDADIIIVWGGFNDINQGKTLGTFTDRVATTYYGALHLMLDGLQTKYTGKKIFIGTILDMQHTWATVKSFNTAIREVAEYWGVPVIELASVGFGSRNASVKESMVPDNVHPNNLGNVFIAEVMAKSINSH</sequence>
<comment type="caution">
    <text evidence="3">The sequence shown here is derived from an EMBL/GenBank/DDBJ whole genome shotgun (WGS) entry which is preliminary data.</text>
</comment>
<accession>A0ABX1ZMM8</accession>
<protein>
    <recommendedName>
        <fullName evidence="2">SGNH hydrolase-type esterase domain-containing protein</fullName>
    </recommendedName>
</protein>
<reference evidence="3 4" key="1">
    <citation type="submission" date="2019-10" db="EMBL/GenBank/DDBJ databases">
        <title>Description of Paenibacillus pedi sp. nov.</title>
        <authorList>
            <person name="Carlier A."/>
            <person name="Qi S."/>
        </authorList>
    </citation>
    <scope>NUCLEOTIDE SEQUENCE [LARGE SCALE GENOMIC DNA]</scope>
    <source>
        <strain evidence="3 4">LMG 31457</strain>
    </source>
</reference>
<dbReference type="Proteomes" id="UP000618579">
    <property type="component" value="Unassembled WGS sequence"/>
</dbReference>
<dbReference type="PANTHER" id="PTHR30383">
    <property type="entry name" value="THIOESTERASE 1/PROTEASE 1/LYSOPHOSPHOLIPASE L1"/>
    <property type="match status" value="1"/>
</dbReference>
<organism evidence="3 4">
    <name type="scientific">Paenibacillus planticolens</name>
    <dbReference type="NCBI Taxonomy" id="2654976"/>
    <lineage>
        <taxon>Bacteria</taxon>
        <taxon>Bacillati</taxon>
        <taxon>Bacillota</taxon>
        <taxon>Bacilli</taxon>
        <taxon>Bacillales</taxon>
        <taxon>Paenibacillaceae</taxon>
        <taxon>Paenibacillus</taxon>
    </lineage>
</organism>
<dbReference type="InterPro" id="IPR051532">
    <property type="entry name" value="Ester_Hydrolysis_Enzymes"/>
</dbReference>
<evidence type="ECO:0000259" key="2">
    <source>
        <dbReference type="Pfam" id="PF13472"/>
    </source>
</evidence>
<dbReference type="InterPro" id="IPR013830">
    <property type="entry name" value="SGNH_hydro"/>
</dbReference>
<dbReference type="SUPFAM" id="SSF52266">
    <property type="entry name" value="SGNH hydrolase"/>
    <property type="match status" value="1"/>
</dbReference>
<dbReference type="EMBL" id="WHNZ01000030">
    <property type="protein sequence ID" value="NOV01332.1"/>
    <property type="molecule type" value="Genomic_DNA"/>
</dbReference>
<dbReference type="RefSeq" id="WP_171684154.1">
    <property type="nucleotide sequence ID" value="NZ_WHNZ01000030.1"/>
</dbReference>
<dbReference type="PANTHER" id="PTHR30383:SF5">
    <property type="entry name" value="SGNH HYDROLASE-TYPE ESTERASE DOMAIN-CONTAINING PROTEIN"/>
    <property type="match status" value="1"/>
</dbReference>
<feature type="compositionally biased region" description="Polar residues" evidence="1">
    <location>
        <begin position="12"/>
        <end position="21"/>
    </location>
</feature>
<keyword evidence="4" id="KW-1185">Reference proteome</keyword>
<name>A0ABX1ZMM8_9BACL</name>
<gene>
    <name evidence="3" type="ORF">GC097_15045</name>
</gene>
<proteinExistence type="predicted"/>
<dbReference type="Pfam" id="PF13472">
    <property type="entry name" value="Lipase_GDSL_2"/>
    <property type="match status" value="1"/>
</dbReference>
<evidence type="ECO:0000313" key="3">
    <source>
        <dbReference type="EMBL" id="NOV01332.1"/>
    </source>
</evidence>
<evidence type="ECO:0000256" key="1">
    <source>
        <dbReference type="SAM" id="MobiDB-lite"/>
    </source>
</evidence>
<feature type="region of interest" description="Disordered" evidence="1">
    <location>
        <begin position="1"/>
        <end position="21"/>
    </location>
</feature>
<dbReference type="CDD" id="cd00229">
    <property type="entry name" value="SGNH_hydrolase"/>
    <property type="match status" value="1"/>
</dbReference>